<feature type="region of interest" description="Disordered" evidence="1">
    <location>
        <begin position="1"/>
        <end position="24"/>
    </location>
</feature>
<gene>
    <name evidence="2" type="ORF">AX774_g7619</name>
</gene>
<evidence type="ECO:0000313" key="2">
    <source>
        <dbReference type="EMBL" id="OMH78980.1"/>
    </source>
</evidence>
<comment type="caution">
    <text evidence="2">The sequence shown here is derived from an EMBL/GenBank/DDBJ whole genome shotgun (WGS) entry which is preliminary data.</text>
</comment>
<evidence type="ECO:0000313" key="3">
    <source>
        <dbReference type="Proteomes" id="UP000188320"/>
    </source>
</evidence>
<accession>A0A1R1PDB2</accession>
<sequence>MMSESSSPNSYNSTDHPHPGVPRNTVTNYVETFQRHIFSEQVSTNNQVFSACLRAFLFFFPTGISESIQHTMPIASDRDKLKIIGSVKLVTVFGPVGCLPAPLPLMPPRYSTIVPKGVLNSIFILLD</sequence>
<reference evidence="3" key="1">
    <citation type="submission" date="2017-01" db="EMBL/GenBank/DDBJ databases">
        <authorList>
            <person name="Wang Y."/>
            <person name="White M."/>
            <person name="Kvist S."/>
            <person name="Moncalvo J.-M."/>
        </authorList>
    </citation>
    <scope>NUCLEOTIDE SEQUENCE [LARGE SCALE GENOMIC DNA]</scope>
    <source>
        <strain evidence="3">COL-18-3</strain>
    </source>
</reference>
<evidence type="ECO:0000256" key="1">
    <source>
        <dbReference type="SAM" id="MobiDB-lite"/>
    </source>
</evidence>
<proteinExistence type="predicted"/>
<feature type="compositionally biased region" description="Low complexity" evidence="1">
    <location>
        <begin position="1"/>
        <end position="13"/>
    </location>
</feature>
<keyword evidence="3" id="KW-1185">Reference proteome</keyword>
<dbReference type="EMBL" id="LSSK01001710">
    <property type="protein sequence ID" value="OMH78980.1"/>
    <property type="molecule type" value="Genomic_DNA"/>
</dbReference>
<protein>
    <submittedName>
        <fullName evidence="2">Uncharacterized protein</fullName>
    </submittedName>
</protein>
<dbReference type="AlphaFoldDB" id="A0A1R1PDB2"/>
<name>A0A1R1PDB2_ZANCU</name>
<dbReference type="Proteomes" id="UP000188320">
    <property type="component" value="Unassembled WGS sequence"/>
</dbReference>
<organism evidence="2 3">
    <name type="scientific">Zancudomyces culisetae</name>
    <name type="common">Gut fungus</name>
    <name type="synonym">Smittium culisetae</name>
    <dbReference type="NCBI Taxonomy" id="1213189"/>
    <lineage>
        <taxon>Eukaryota</taxon>
        <taxon>Fungi</taxon>
        <taxon>Fungi incertae sedis</taxon>
        <taxon>Zoopagomycota</taxon>
        <taxon>Kickxellomycotina</taxon>
        <taxon>Harpellomycetes</taxon>
        <taxon>Harpellales</taxon>
        <taxon>Legeriomycetaceae</taxon>
        <taxon>Zancudomyces</taxon>
    </lineage>
</organism>